<dbReference type="EMBL" id="BPVZ01001320">
    <property type="protein sequence ID" value="GKV53379.1"/>
    <property type="molecule type" value="Genomic_DNA"/>
</dbReference>
<name>A0AAV5MUX0_9ROSI</name>
<dbReference type="Proteomes" id="UP001054252">
    <property type="component" value="Unassembled WGS sequence"/>
</dbReference>
<keyword evidence="3" id="KW-1185">Reference proteome</keyword>
<organism evidence="2 3">
    <name type="scientific">Rubroshorea leprosula</name>
    <dbReference type="NCBI Taxonomy" id="152421"/>
    <lineage>
        <taxon>Eukaryota</taxon>
        <taxon>Viridiplantae</taxon>
        <taxon>Streptophyta</taxon>
        <taxon>Embryophyta</taxon>
        <taxon>Tracheophyta</taxon>
        <taxon>Spermatophyta</taxon>
        <taxon>Magnoliopsida</taxon>
        <taxon>eudicotyledons</taxon>
        <taxon>Gunneridae</taxon>
        <taxon>Pentapetalae</taxon>
        <taxon>rosids</taxon>
        <taxon>malvids</taxon>
        <taxon>Malvales</taxon>
        <taxon>Dipterocarpaceae</taxon>
        <taxon>Rubroshorea</taxon>
    </lineage>
</organism>
<evidence type="ECO:0000313" key="2">
    <source>
        <dbReference type="EMBL" id="GKV53379.1"/>
    </source>
</evidence>
<gene>
    <name evidence="2" type="ORF">SLEP1_g59910</name>
</gene>
<sequence>MASSLVPLDLSRTKDMENQIQGDDVPDEGLNCNNNPQRH</sequence>
<proteinExistence type="predicted"/>
<dbReference type="AlphaFoldDB" id="A0AAV5MUX0"/>
<feature type="region of interest" description="Disordered" evidence="1">
    <location>
        <begin position="1"/>
        <end position="39"/>
    </location>
</feature>
<protein>
    <submittedName>
        <fullName evidence="2">Uncharacterized protein</fullName>
    </submittedName>
</protein>
<comment type="caution">
    <text evidence="2">The sequence shown here is derived from an EMBL/GenBank/DDBJ whole genome shotgun (WGS) entry which is preliminary data.</text>
</comment>
<reference evidence="2 3" key="1">
    <citation type="journal article" date="2021" name="Commun. Biol.">
        <title>The genome of Shorea leprosula (Dipterocarpaceae) highlights the ecological relevance of drought in aseasonal tropical rainforests.</title>
        <authorList>
            <person name="Ng K.K.S."/>
            <person name="Kobayashi M.J."/>
            <person name="Fawcett J.A."/>
            <person name="Hatakeyama M."/>
            <person name="Paape T."/>
            <person name="Ng C.H."/>
            <person name="Ang C.C."/>
            <person name="Tnah L.H."/>
            <person name="Lee C.T."/>
            <person name="Nishiyama T."/>
            <person name="Sese J."/>
            <person name="O'Brien M.J."/>
            <person name="Copetti D."/>
            <person name="Mohd Noor M.I."/>
            <person name="Ong R.C."/>
            <person name="Putra M."/>
            <person name="Sireger I.Z."/>
            <person name="Indrioko S."/>
            <person name="Kosugi Y."/>
            <person name="Izuno A."/>
            <person name="Isagi Y."/>
            <person name="Lee S.L."/>
            <person name="Shimizu K.K."/>
        </authorList>
    </citation>
    <scope>NUCLEOTIDE SEQUENCE [LARGE SCALE GENOMIC DNA]</scope>
    <source>
        <strain evidence="2">214</strain>
    </source>
</reference>
<evidence type="ECO:0000256" key="1">
    <source>
        <dbReference type="SAM" id="MobiDB-lite"/>
    </source>
</evidence>
<evidence type="ECO:0000313" key="3">
    <source>
        <dbReference type="Proteomes" id="UP001054252"/>
    </source>
</evidence>
<accession>A0AAV5MUX0</accession>